<dbReference type="OrthoDB" id="3914127at2759"/>
<organism evidence="1 2">
    <name type="scientific">Zopfia rhizophila CBS 207.26</name>
    <dbReference type="NCBI Taxonomy" id="1314779"/>
    <lineage>
        <taxon>Eukaryota</taxon>
        <taxon>Fungi</taxon>
        <taxon>Dikarya</taxon>
        <taxon>Ascomycota</taxon>
        <taxon>Pezizomycotina</taxon>
        <taxon>Dothideomycetes</taxon>
        <taxon>Dothideomycetes incertae sedis</taxon>
        <taxon>Zopfiaceae</taxon>
        <taxon>Zopfia</taxon>
    </lineage>
</organism>
<gene>
    <name evidence="1" type="ORF">K469DRAFT_657226</name>
</gene>
<accession>A0A6A6EKS7</accession>
<reference evidence="1" key="1">
    <citation type="journal article" date="2020" name="Stud. Mycol.">
        <title>101 Dothideomycetes genomes: a test case for predicting lifestyles and emergence of pathogens.</title>
        <authorList>
            <person name="Haridas S."/>
            <person name="Albert R."/>
            <person name="Binder M."/>
            <person name="Bloem J."/>
            <person name="Labutti K."/>
            <person name="Salamov A."/>
            <person name="Andreopoulos B."/>
            <person name="Baker S."/>
            <person name="Barry K."/>
            <person name="Bills G."/>
            <person name="Bluhm B."/>
            <person name="Cannon C."/>
            <person name="Castanera R."/>
            <person name="Culley D."/>
            <person name="Daum C."/>
            <person name="Ezra D."/>
            <person name="Gonzalez J."/>
            <person name="Henrissat B."/>
            <person name="Kuo A."/>
            <person name="Liang C."/>
            <person name="Lipzen A."/>
            <person name="Lutzoni F."/>
            <person name="Magnuson J."/>
            <person name="Mondo S."/>
            <person name="Nolan M."/>
            <person name="Ohm R."/>
            <person name="Pangilinan J."/>
            <person name="Park H.-J."/>
            <person name="Ramirez L."/>
            <person name="Alfaro M."/>
            <person name="Sun H."/>
            <person name="Tritt A."/>
            <person name="Yoshinaga Y."/>
            <person name="Zwiers L.-H."/>
            <person name="Turgeon B."/>
            <person name="Goodwin S."/>
            <person name="Spatafora J."/>
            <person name="Crous P."/>
            <person name="Grigoriev I."/>
        </authorList>
    </citation>
    <scope>NUCLEOTIDE SEQUENCE</scope>
    <source>
        <strain evidence="1">CBS 207.26</strain>
    </source>
</reference>
<dbReference type="AlphaFoldDB" id="A0A6A6EKS7"/>
<evidence type="ECO:0000313" key="1">
    <source>
        <dbReference type="EMBL" id="KAF2190700.1"/>
    </source>
</evidence>
<keyword evidence="2" id="KW-1185">Reference proteome</keyword>
<proteinExistence type="predicted"/>
<name>A0A6A6EKS7_9PEZI</name>
<evidence type="ECO:0000313" key="2">
    <source>
        <dbReference type="Proteomes" id="UP000800200"/>
    </source>
</evidence>
<sequence>MNALIFTTYDITPERWENFAKAAQIPPDATGGDPIVPYVLVHSRSQQDLQSETEEISTTIKTEFSSATWDGIRDTFIAIAEPNSQTIHTQFFLIVDEQSTKDRRVIIMHRSRLRVTPKGDEWRGIFPNERDDLRKITVWKRHRVPFEKAFETTALMDVHGGLETEPYLEEVKKEPGWRISDRTQGKDVATS</sequence>
<protein>
    <submittedName>
        <fullName evidence="1">Uncharacterized protein</fullName>
    </submittedName>
</protein>
<dbReference type="Proteomes" id="UP000800200">
    <property type="component" value="Unassembled WGS sequence"/>
</dbReference>
<dbReference type="EMBL" id="ML994618">
    <property type="protein sequence ID" value="KAF2190700.1"/>
    <property type="molecule type" value="Genomic_DNA"/>
</dbReference>